<evidence type="ECO:0000256" key="7">
    <source>
        <dbReference type="ARBA" id="ARBA00023002"/>
    </source>
</evidence>
<organism evidence="11 12">
    <name type="scientific">Candidimonas nitroreducens</name>
    <dbReference type="NCBI Taxonomy" id="683354"/>
    <lineage>
        <taxon>Bacteria</taxon>
        <taxon>Pseudomonadati</taxon>
        <taxon>Pseudomonadota</taxon>
        <taxon>Betaproteobacteria</taxon>
        <taxon>Burkholderiales</taxon>
        <taxon>Alcaligenaceae</taxon>
        <taxon>Candidimonas</taxon>
    </lineage>
</organism>
<evidence type="ECO:0000256" key="6">
    <source>
        <dbReference type="ARBA" id="ARBA00022723"/>
    </source>
</evidence>
<evidence type="ECO:0000256" key="1">
    <source>
        <dbReference type="ARBA" id="ARBA00001917"/>
    </source>
</evidence>
<dbReference type="InterPro" id="IPR013785">
    <property type="entry name" value="Aldolase_TIM"/>
</dbReference>
<dbReference type="Proteomes" id="UP000214603">
    <property type="component" value="Unassembled WGS sequence"/>
</dbReference>
<dbReference type="Gene3D" id="3.20.20.70">
    <property type="entry name" value="Aldolase class I"/>
    <property type="match status" value="1"/>
</dbReference>
<name>A0A225MS22_9BURK</name>
<dbReference type="GO" id="GO:0010181">
    <property type="term" value="F:FMN binding"/>
    <property type="evidence" value="ECO:0007669"/>
    <property type="project" value="InterPro"/>
</dbReference>
<dbReference type="SUPFAM" id="SSF51971">
    <property type="entry name" value="Nucleotide-binding domain"/>
    <property type="match status" value="1"/>
</dbReference>
<evidence type="ECO:0000256" key="9">
    <source>
        <dbReference type="ARBA" id="ARBA00023014"/>
    </source>
</evidence>
<dbReference type="InterPro" id="IPR001155">
    <property type="entry name" value="OxRdtase_FMN_N"/>
</dbReference>
<keyword evidence="9" id="KW-0411">Iron-sulfur</keyword>
<comment type="similarity">
    <text evidence="3">In the N-terminal section; belongs to the NADH:flavin oxidoreductase/NADH oxidase family.</text>
</comment>
<dbReference type="Pfam" id="PF00724">
    <property type="entry name" value="Oxidored_FMN"/>
    <property type="match status" value="1"/>
</dbReference>
<comment type="cofactor">
    <cofactor evidence="2">
        <name>[4Fe-4S] cluster</name>
        <dbReference type="ChEBI" id="CHEBI:49883"/>
    </cofactor>
</comment>
<dbReference type="SUPFAM" id="SSF51395">
    <property type="entry name" value="FMN-linked oxidoreductases"/>
    <property type="match status" value="1"/>
</dbReference>
<dbReference type="Pfam" id="PF13450">
    <property type="entry name" value="NAD_binding_8"/>
    <property type="match status" value="1"/>
</dbReference>
<dbReference type="InterPro" id="IPR036188">
    <property type="entry name" value="FAD/NAD-bd_sf"/>
</dbReference>
<gene>
    <name evidence="11" type="ORF">CEY11_07215</name>
</gene>
<keyword evidence="12" id="KW-1185">Reference proteome</keyword>
<evidence type="ECO:0000256" key="8">
    <source>
        <dbReference type="ARBA" id="ARBA00023004"/>
    </source>
</evidence>
<dbReference type="OrthoDB" id="8523426at2"/>
<keyword evidence="4" id="KW-0285">Flavoprotein</keyword>
<dbReference type="GO" id="GO:0016491">
    <property type="term" value="F:oxidoreductase activity"/>
    <property type="evidence" value="ECO:0007669"/>
    <property type="project" value="UniProtKB-KW"/>
</dbReference>
<protein>
    <submittedName>
        <fullName evidence="11">Oxidoreductase</fullName>
    </submittedName>
</protein>
<evidence type="ECO:0000313" key="12">
    <source>
        <dbReference type="Proteomes" id="UP000214603"/>
    </source>
</evidence>
<accession>A0A225MS22</accession>
<dbReference type="EMBL" id="NJIH01000003">
    <property type="protein sequence ID" value="OWT64074.1"/>
    <property type="molecule type" value="Genomic_DNA"/>
</dbReference>
<dbReference type="GO" id="GO:0051536">
    <property type="term" value="F:iron-sulfur cluster binding"/>
    <property type="evidence" value="ECO:0007669"/>
    <property type="project" value="UniProtKB-KW"/>
</dbReference>
<evidence type="ECO:0000256" key="5">
    <source>
        <dbReference type="ARBA" id="ARBA00022643"/>
    </source>
</evidence>
<evidence type="ECO:0000256" key="2">
    <source>
        <dbReference type="ARBA" id="ARBA00001966"/>
    </source>
</evidence>
<keyword evidence="5" id="KW-0288">FMN</keyword>
<dbReference type="RefSeq" id="WP_088602654.1">
    <property type="nucleotide sequence ID" value="NZ_NJIH01000003.1"/>
</dbReference>
<evidence type="ECO:0000259" key="10">
    <source>
        <dbReference type="Pfam" id="PF00724"/>
    </source>
</evidence>
<evidence type="ECO:0000256" key="3">
    <source>
        <dbReference type="ARBA" id="ARBA00011048"/>
    </source>
</evidence>
<dbReference type="GO" id="GO:0046872">
    <property type="term" value="F:metal ion binding"/>
    <property type="evidence" value="ECO:0007669"/>
    <property type="project" value="UniProtKB-KW"/>
</dbReference>
<proteinExistence type="inferred from homology"/>
<comment type="cofactor">
    <cofactor evidence="1">
        <name>FMN</name>
        <dbReference type="ChEBI" id="CHEBI:58210"/>
    </cofactor>
</comment>
<evidence type="ECO:0000313" key="11">
    <source>
        <dbReference type="EMBL" id="OWT64074.1"/>
    </source>
</evidence>
<keyword evidence="7" id="KW-0560">Oxidoreductase</keyword>
<dbReference type="InterPro" id="IPR051793">
    <property type="entry name" value="NADH:flavin_oxidoreductase"/>
</dbReference>
<sequence>MVDTAVSQALPDRPPSAYAALQSPFTLAGHTLRNRLIHAAISTFSASQGAVTDRLIHYYANRARGGAGMIITEPVGMIRRQSVPNWVQAWDDAHEDGLKRWAQAVRLHDTRLLAQLVDRGRGRNIPGRNPDAIGPSALPDDLSLTMPRALRLDEIRALIEEFAGSARRLQRCGFDGIEISAGHGHLFHQFLSPRMNARTDEYGGDRAGRVRILAELISAVRANCGSHFIIAVKLPGDDYLEGSIDIAEAGAIARLVAAAGPPDMLSFAYGSHSRALERHVPDGHAPRLSYLPQLQELRKSVAGIPVAALGRITDPAEAEGILSRGDAELVAVGRALIADPDWLLKAARGRTDSIRYCVSCNTCWECTTALRQPIRCDNNPLLAHPDENLWRPPPATSRRRVAVIGAGVAGMEAAWIAAARGHDVTVFSRTGQIGGKARLRSTLPGGESFSSVYDYQHTQALGAGVRFQLGMEATREDIFALAPDAVVLACGADMVAPSWLPADVRDAGLVPDLRAAMSSLSGLASRQPGAAVLYDLDHTEGTYAAAEQLRALFDRVVIVTPRDALAKDTSVVTRQGILRRLYTKRIDSFVLSELKWGDGLEDGWIDLCNVYNGEPVRIHDVSLLTYSTPRRPADELLQPLLDAGIDVHVIGDCRNARDVLSATSEGCAAGIAI</sequence>
<dbReference type="AlphaFoldDB" id="A0A225MS22"/>
<feature type="domain" description="NADH:flavin oxidoreductase/NADH oxidase N-terminal" evidence="10">
    <location>
        <begin position="23"/>
        <end position="352"/>
    </location>
</feature>
<dbReference type="PANTHER" id="PTHR42917">
    <property type="entry name" value="2,4-DIENOYL-COA REDUCTASE"/>
    <property type="match status" value="1"/>
</dbReference>
<keyword evidence="6" id="KW-0479">Metal-binding</keyword>
<dbReference type="PANTHER" id="PTHR42917:SF2">
    <property type="entry name" value="2,4-DIENOYL-COA REDUCTASE [(2E)-ENOYL-COA-PRODUCING]"/>
    <property type="match status" value="1"/>
</dbReference>
<dbReference type="CDD" id="cd02803">
    <property type="entry name" value="OYE_like_FMN_family"/>
    <property type="match status" value="1"/>
</dbReference>
<dbReference type="Gene3D" id="3.40.50.720">
    <property type="entry name" value="NAD(P)-binding Rossmann-like Domain"/>
    <property type="match status" value="1"/>
</dbReference>
<dbReference type="Gene3D" id="3.50.50.60">
    <property type="entry name" value="FAD/NAD(P)-binding domain"/>
    <property type="match status" value="1"/>
</dbReference>
<reference evidence="12" key="1">
    <citation type="submission" date="2017-06" db="EMBL/GenBank/DDBJ databases">
        <title>Herbaspirillum phytohormonus sp. nov., isolated from the root nodule of Robinia pseudoacacia in lead-zinc mine.</title>
        <authorList>
            <person name="Fan M."/>
            <person name="Lin Y."/>
        </authorList>
    </citation>
    <scope>NUCLEOTIDE SEQUENCE [LARGE SCALE GENOMIC DNA]</scope>
    <source>
        <strain evidence="12">SC-089</strain>
    </source>
</reference>
<evidence type="ECO:0000256" key="4">
    <source>
        <dbReference type="ARBA" id="ARBA00022630"/>
    </source>
</evidence>
<keyword evidence="8" id="KW-0408">Iron</keyword>
<comment type="caution">
    <text evidence="11">The sequence shown here is derived from an EMBL/GenBank/DDBJ whole genome shotgun (WGS) entry which is preliminary data.</text>
</comment>